<evidence type="ECO:0000313" key="2">
    <source>
        <dbReference type="EMBL" id="KAF3698142.1"/>
    </source>
</evidence>
<evidence type="ECO:0000256" key="1">
    <source>
        <dbReference type="SAM" id="Phobius"/>
    </source>
</evidence>
<dbReference type="SUPFAM" id="SSF48726">
    <property type="entry name" value="Immunoglobulin"/>
    <property type="match status" value="1"/>
</dbReference>
<keyword evidence="3" id="KW-1185">Reference proteome</keyword>
<evidence type="ECO:0008006" key="4">
    <source>
        <dbReference type="Google" id="ProtNLM"/>
    </source>
</evidence>
<dbReference type="Proteomes" id="UP000503349">
    <property type="component" value="Chromosome 13"/>
</dbReference>
<organism evidence="2 3">
    <name type="scientific">Channa argus</name>
    <name type="common">Northern snakehead</name>
    <name type="synonym">Ophicephalus argus</name>
    <dbReference type="NCBI Taxonomy" id="215402"/>
    <lineage>
        <taxon>Eukaryota</taxon>
        <taxon>Metazoa</taxon>
        <taxon>Chordata</taxon>
        <taxon>Craniata</taxon>
        <taxon>Vertebrata</taxon>
        <taxon>Euteleostomi</taxon>
        <taxon>Actinopterygii</taxon>
        <taxon>Neopterygii</taxon>
        <taxon>Teleostei</taxon>
        <taxon>Neoteleostei</taxon>
        <taxon>Acanthomorphata</taxon>
        <taxon>Anabantaria</taxon>
        <taxon>Anabantiformes</taxon>
        <taxon>Channoidei</taxon>
        <taxon>Channidae</taxon>
        <taxon>Channa</taxon>
    </lineage>
</organism>
<dbReference type="AlphaFoldDB" id="A0A6G1Q6K4"/>
<gene>
    <name evidence="2" type="ORF">EXN66_Car013823</name>
</gene>
<keyword evidence="1" id="KW-1133">Transmembrane helix</keyword>
<keyword evidence="1" id="KW-0472">Membrane</keyword>
<dbReference type="EMBL" id="CM015724">
    <property type="protein sequence ID" value="KAF3698142.1"/>
    <property type="molecule type" value="Genomic_DNA"/>
</dbReference>
<protein>
    <recommendedName>
        <fullName evidence="4">Ig-like domain-containing protein</fullName>
    </recommendedName>
</protein>
<reference evidence="2 3" key="1">
    <citation type="submission" date="2019-02" db="EMBL/GenBank/DDBJ databases">
        <title>Opniocepnalus argus genome.</title>
        <authorList>
            <person name="Zhou C."/>
            <person name="Xiao S."/>
        </authorList>
    </citation>
    <scope>NUCLEOTIDE SEQUENCE [LARGE SCALE GENOMIC DNA]</scope>
    <source>
        <strain evidence="2">OARG1902GOOAL</strain>
        <tissue evidence="2">Muscle</tissue>
    </source>
</reference>
<sequence>MDCLTNVYRAFSIIPTRLQLFEYEAVSFSCEGFNVSTGWKVKNIKESISKCSDGPVTSGITCTIPYAFETDSGEYWCEGEGGGRSNTVTINVNAFHRETIFSHLNYTLLCTAIAVVVTLQMLVIGLLYWKKQLVLLEVKMNDPNKDMYTADKKKKGH</sequence>
<accession>A0A6G1Q6K4</accession>
<name>A0A6G1Q6K4_CHAAH</name>
<dbReference type="InterPro" id="IPR013783">
    <property type="entry name" value="Ig-like_fold"/>
</dbReference>
<feature type="transmembrane region" description="Helical" evidence="1">
    <location>
        <begin position="106"/>
        <end position="129"/>
    </location>
</feature>
<evidence type="ECO:0000313" key="3">
    <source>
        <dbReference type="Proteomes" id="UP000503349"/>
    </source>
</evidence>
<keyword evidence="1" id="KW-0812">Transmembrane</keyword>
<reference evidence="3" key="2">
    <citation type="submission" date="2019-02" db="EMBL/GenBank/DDBJ databases">
        <title>Opniocepnalus argus Var Kimnra genome.</title>
        <authorList>
            <person name="Zhou C."/>
            <person name="Xiao S."/>
        </authorList>
    </citation>
    <scope>NUCLEOTIDE SEQUENCE [LARGE SCALE GENOMIC DNA]</scope>
</reference>
<dbReference type="InterPro" id="IPR036179">
    <property type="entry name" value="Ig-like_dom_sf"/>
</dbReference>
<dbReference type="Gene3D" id="2.60.40.10">
    <property type="entry name" value="Immunoglobulins"/>
    <property type="match status" value="1"/>
</dbReference>
<proteinExistence type="predicted"/>